<dbReference type="GO" id="GO:0005524">
    <property type="term" value="F:ATP binding"/>
    <property type="evidence" value="ECO:0007669"/>
    <property type="project" value="UniProtKB-KW"/>
</dbReference>
<gene>
    <name evidence="8" type="ORF">GGR89_003692</name>
</gene>
<evidence type="ECO:0000256" key="1">
    <source>
        <dbReference type="ARBA" id="ARBA00000085"/>
    </source>
</evidence>
<dbReference type="EMBL" id="JAATJB010000014">
    <property type="protein sequence ID" value="NJB99351.1"/>
    <property type="molecule type" value="Genomic_DNA"/>
</dbReference>
<keyword evidence="3" id="KW-0597">Phosphoprotein</keyword>
<dbReference type="AlphaFoldDB" id="A0A7X5Y4K3"/>
<dbReference type="InterPro" id="IPR036890">
    <property type="entry name" value="HATPase_C_sf"/>
</dbReference>
<evidence type="ECO:0000256" key="5">
    <source>
        <dbReference type="ARBA" id="ARBA00022741"/>
    </source>
</evidence>
<accession>A0A7X5Y4K3</accession>
<evidence type="ECO:0000256" key="3">
    <source>
        <dbReference type="ARBA" id="ARBA00022553"/>
    </source>
</evidence>
<sequence length="222" mass="23216">MTQPNTRPAVAHGGVQSGLSDDAPAIALSPACTPEAVLTKLRALVNGQHAELPSTETFAEDARAHQAGRNDAVRHAAAIGATSNGADLELLVRDALRAFQFGGVPGISITGPGVLLRPAAARLLTLVFHELTTNAIKFGALGGAGARQSLQIAWKHTTLGVEVEWRERGVAILAPADHPRSGFGRKLIETIFASYSGIHSSFRLLPGGAECSFTIPAQALMY</sequence>
<protein>
    <recommendedName>
        <fullName evidence="2">histidine kinase</fullName>
        <ecNumber evidence="2">2.7.13.3</ecNumber>
    </recommendedName>
</protein>
<keyword evidence="7" id="KW-0067">ATP-binding</keyword>
<evidence type="ECO:0000256" key="2">
    <source>
        <dbReference type="ARBA" id="ARBA00012438"/>
    </source>
</evidence>
<name>A0A7X5Y4K3_9SPHN</name>
<comment type="catalytic activity">
    <reaction evidence="1">
        <text>ATP + protein L-histidine = ADP + protein N-phospho-L-histidine.</text>
        <dbReference type="EC" id="2.7.13.3"/>
    </reaction>
</comment>
<dbReference type="PANTHER" id="PTHR41523">
    <property type="entry name" value="TWO-COMPONENT SYSTEM SENSOR PROTEIN"/>
    <property type="match status" value="1"/>
</dbReference>
<evidence type="ECO:0000313" key="9">
    <source>
        <dbReference type="Proteomes" id="UP000531251"/>
    </source>
</evidence>
<organism evidence="8 9">
    <name type="scientific">Sphingomonas trueperi</name>
    <dbReference type="NCBI Taxonomy" id="53317"/>
    <lineage>
        <taxon>Bacteria</taxon>
        <taxon>Pseudomonadati</taxon>
        <taxon>Pseudomonadota</taxon>
        <taxon>Alphaproteobacteria</taxon>
        <taxon>Sphingomonadales</taxon>
        <taxon>Sphingomonadaceae</taxon>
        <taxon>Sphingomonas</taxon>
    </lineage>
</organism>
<dbReference type="GO" id="GO:0004673">
    <property type="term" value="F:protein histidine kinase activity"/>
    <property type="evidence" value="ECO:0007669"/>
    <property type="project" value="UniProtKB-EC"/>
</dbReference>
<keyword evidence="4" id="KW-0808">Transferase</keyword>
<dbReference type="EC" id="2.7.13.3" evidence="2"/>
<keyword evidence="5" id="KW-0547">Nucleotide-binding</keyword>
<evidence type="ECO:0000256" key="7">
    <source>
        <dbReference type="ARBA" id="ARBA00022840"/>
    </source>
</evidence>
<dbReference type="RefSeq" id="WP_125974783.1">
    <property type="nucleotide sequence ID" value="NZ_BAAADY010000016.1"/>
</dbReference>
<evidence type="ECO:0000256" key="6">
    <source>
        <dbReference type="ARBA" id="ARBA00022777"/>
    </source>
</evidence>
<dbReference type="Gene3D" id="3.30.565.10">
    <property type="entry name" value="Histidine kinase-like ATPase, C-terminal domain"/>
    <property type="match status" value="1"/>
</dbReference>
<comment type="caution">
    <text evidence="8">The sequence shown here is derived from an EMBL/GenBank/DDBJ whole genome shotgun (WGS) entry which is preliminary data.</text>
</comment>
<keyword evidence="6" id="KW-0418">Kinase</keyword>
<evidence type="ECO:0000313" key="8">
    <source>
        <dbReference type="EMBL" id="NJB99351.1"/>
    </source>
</evidence>
<dbReference type="Proteomes" id="UP000531251">
    <property type="component" value="Unassembled WGS sequence"/>
</dbReference>
<keyword evidence="9" id="KW-1185">Reference proteome</keyword>
<reference evidence="8 9" key="1">
    <citation type="submission" date="2020-03" db="EMBL/GenBank/DDBJ databases">
        <title>Genomic Encyclopedia of Type Strains, Phase IV (KMG-IV): sequencing the most valuable type-strain genomes for metagenomic binning, comparative biology and taxonomic classification.</title>
        <authorList>
            <person name="Goeker M."/>
        </authorList>
    </citation>
    <scope>NUCLEOTIDE SEQUENCE [LARGE SCALE GENOMIC DNA]</scope>
    <source>
        <strain evidence="8 9">DSM 7225</strain>
    </source>
</reference>
<proteinExistence type="predicted"/>
<dbReference type="PANTHER" id="PTHR41523:SF7">
    <property type="entry name" value="HISTIDINE KINASE"/>
    <property type="match status" value="1"/>
</dbReference>
<evidence type="ECO:0000256" key="4">
    <source>
        <dbReference type="ARBA" id="ARBA00022679"/>
    </source>
</evidence>